<dbReference type="Proteomes" id="UP001066276">
    <property type="component" value="Chromosome 4_2"/>
</dbReference>
<feature type="region of interest" description="Disordered" evidence="1">
    <location>
        <begin position="1"/>
        <end position="22"/>
    </location>
</feature>
<reference evidence="2" key="1">
    <citation type="journal article" date="2022" name="bioRxiv">
        <title>Sequencing and chromosome-scale assembly of the giantPleurodeles waltlgenome.</title>
        <authorList>
            <person name="Brown T."/>
            <person name="Elewa A."/>
            <person name="Iarovenko S."/>
            <person name="Subramanian E."/>
            <person name="Araus A.J."/>
            <person name="Petzold A."/>
            <person name="Susuki M."/>
            <person name="Suzuki K.-i.T."/>
            <person name="Hayashi T."/>
            <person name="Toyoda A."/>
            <person name="Oliveira C."/>
            <person name="Osipova E."/>
            <person name="Leigh N.D."/>
            <person name="Simon A."/>
            <person name="Yun M.H."/>
        </authorList>
    </citation>
    <scope>NUCLEOTIDE SEQUENCE</scope>
    <source>
        <strain evidence="2">20211129_DDA</strain>
        <tissue evidence="2">Liver</tissue>
    </source>
</reference>
<sequence length="159" mass="17858">MEDVEPRIKTVRQHTKTTPKFVSMPSIPEAHITKEEPQKKSNVEIEHHSCSSRALSPEHTCKEKANRGCPCTPITFVSEWYQQQISEPREPAAKGAHFHQLQGRCCRKGNEDLRSHPNPALKAPSMPEHITICAETFVYAETKTEADCEASVDACSQGY</sequence>
<dbReference type="EMBL" id="JANPWB010000008">
    <property type="protein sequence ID" value="KAJ1160882.1"/>
    <property type="molecule type" value="Genomic_DNA"/>
</dbReference>
<name>A0AAV7SA98_PLEWA</name>
<evidence type="ECO:0000256" key="1">
    <source>
        <dbReference type="SAM" id="MobiDB-lite"/>
    </source>
</evidence>
<protein>
    <submittedName>
        <fullName evidence="2">Uncharacterized protein</fullName>
    </submittedName>
</protein>
<dbReference type="AlphaFoldDB" id="A0AAV7SA98"/>
<accession>A0AAV7SA98</accession>
<keyword evidence="3" id="KW-1185">Reference proteome</keyword>
<gene>
    <name evidence="2" type="ORF">NDU88_001372</name>
</gene>
<comment type="caution">
    <text evidence="2">The sequence shown here is derived from an EMBL/GenBank/DDBJ whole genome shotgun (WGS) entry which is preliminary data.</text>
</comment>
<proteinExistence type="predicted"/>
<organism evidence="2 3">
    <name type="scientific">Pleurodeles waltl</name>
    <name type="common">Iberian ribbed newt</name>
    <dbReference type="NCBI Taxonomy" id="8319"/>
    <lineage>
        <taxon>Eukaryota</taxon>
        <taxon>Metazoa</taxon>
        <taxon>Chordata</taxon>
        <taxon>Craniata</taxon>
        <taxon>Vertebrata</taxon>
        <taxon>Euteleostomi</taxon>
        <taxon>Amphibia</taxon>
        <taxon>Batrachia</taxon>
        <taxon>Caudata</taxon>
        <taxon>Salamandroidea</taxon>
        <taxon>Salamandridae</taxon>
        <taxon>Pleurodelinae</taxon>
        <taxon>Pleurodeles</taxon>
    </lineage>
</organism>
<evidence type="ECO:0000313" key="3">
    <source>
        <dbReference type="Proteomes" id="UP001066276"/>
    </source>
</evidence>
<evidence type="ECO:0000313" key="2">
    <source>
        <dbReference type="EMBL" id="KAJ1160882.1"/>
    </source>
</evidence>